<feature type="binding site" evidence="3">
    <location>
        <begin position="13"/>
        <end position="20"/>
    </location>
    <ligand>
        <name>GTP</name>
        <dbReference type="ChEBI" id="CHEBI:37565"/>
    </ligand>
</feature>
<keyword evidence="2 3" id="KW-0342">GTP-binding</keyword>
<dbReference type="Gene3D" id="3.40.50.300">
    <property type="entry name" value="P-loop containing nucleotide triphosphate hydrolases"/>
    <property type="match status" value="1"/>
</dbReference>
<accession>A0A3B4Z7Y2</accession>
<dbReference type="PRINTS" id="PR00328">
    <property type="entry name" value="SAR1GTPBP"/>
</dbReference>
<dbReference type="STRING" id="144197.ENSSPAP00000004695"/>
<feature type="binding site" evidence="4">
    <location>
        <position position="37"/>
    </location>
    <ligand>
        <name>Mg(2+)</name>
        <dbReference type="ChEBI" id="CHEBI:18420"/>
    </ligand>
</feature>
<dbReference type="AlphaFoldDB" id="A0A3B4Z7Y2"/>
<keyword evidence="4" id="KW-0460">Magnesium</keyword>
<keyword evidence="4" id="KW-0479">Metal-binding</keyword>
<dbReference type="GO" id="GO:0046872">
    <property type="term" value="F:metal ion binding"/>
    <property type="evidence" value="ECO:0007669"/>
    <property type="project" value="UniProtKB-KW"/>
</dbReference>
<dbReference type="GO" id="GO:0003924">
    <property type="term" value="F:GTPase activity"/>
    <property type="evidence" value="ECO:0007669"/>
    <property type="project" value="InterPro"/>
</dbReference>
<name>A0A3B4Z7Y2_9TELE</name>
<dbReference type="PANTHER" id="PTHR11711">
    <property type="entry name" value="ADP RIBOSYLATION FACTOR-RELATED"/>
    <property type="match status" value="1"/>
</dbReference>
<evidence type="ECO:0000313" key="5">
    <source>
        <dbReference type="Ensembl" id="ENSSPAP00000004695.1"/>
    </source>
</evidence>
<keyword evidence="1 3" id="KW-0547">Nucleotide-binding</keyword>
<organism evidence="5">
    <name type="scientific">Stegastes partitus</name>
    <name type="common">bicolor damselfish</name>
    <dbReference type="NCBI Taxonomy" id="144197"/>
    <lineage>
        <taxon>Eukaryota</taxon>
        <taxon>Metazoa</taxon>
        <taxon>Chordata</taxon>
        <taxon>Craniata</taxon>
        <taxon>Vertebrata</taxon>
        <taxon>Euteleostomi</taxon>
        <taxon>Actinopterygii</taxon>
        <taxon>Neopterygii</taxon>
        <taxon>Teleostei</taxon>
        <taxon>Neoteleostei</taxon>
        <taxon>Acanthomorphata</taxon>
        <taxon>Ovalentaria</taxon>
        <taxon>Pomacentridae</taxon>
        <taxon>Stegastes</taxon>
    </lineage>
</organism>
<dbReference type="InterPro" id="IPR006689">
    <property type="entry name" value="Small_GTPase_ARF/SAR"/>
</dbReference>
<evidence type="ECO:0000256" key="3">
    <source>
        <dbReference type="PIRSR" id="PIRSR606689-1"/>
    </source>
</evidence>
<sequence>LQRQGSALWLMLGLDGAGKTTILLKLKQDEFMLLFQTIGYNLETGEHNDLEFTFFDLGSRQEL</sequence>
<reference evidence="5" key="1">
    <citation type="submission" date="2023-09" db="UniProtKB">
        <authorList>
            <consortium name="Ensembl"/>
        </authorList>
    </citation>
    <scope>IDENTIFICATION</scope>
</reference>
<protein>
    <submittedName>
        <fullName evidence="5">Uncharacterized protein</fullName>
    </submittedName>
</protein>
<feature type="binding site" evidence="4">
    <location>
        <position position="20"/>
    </location>
    <ligand>
        <name>Mg(2+)</name>
        <dbReference type="ChEBI" id="CHEBI:18420"/>
    </ligand>
</feature>
<dbReference type="SUPFAM" id="SSF52540">
    <property type="entry name" value="P-loop containing nucleoside triphosphate hydrolases"/>
    <property type="match status" value="1"/>
</dbReference>
<dbReference type="InterPro" id="IPR027417">
    <property type="entry name" value="P-loop_NTPase"/>
</dbReference>
<dbReference type="Pfam" id="PF00025">
    <property type="entry name" value="Arf"/>
    <property type="match status" value="1"/>
</dbReference>
<evidence type="ECO:0000256" key="4">
    <source>
        <dbReference type="PIRSR" id="PIRSR606689-2"/>
    </source>
</evidence>
<dbReference type="Ensembl" id="ENSSPAT00000004789.1">
    <property type="protein sequence ID" value="ENSSPAP00000004695.1"/>
    <property type="gene ID" value="ENSSPAG00000003650.1"/>
</dbReference>
<dbReference type="GO" id="GO:0005525">
    <property type="term" value="F:GTP binding"/>
    <property type="evidence" value="ECO:0007669"/>
    <property type="project" value="UniProtKB-KW"/>
</dbReference>
<evidence type="ECO:0000256" key="1">
    <source>
        <dbReference type="ARBA" id="ARBA00022741"/>
    </source>
</evidence>
<evidence type="ECO:0000256" key="2">
    <source>
        <dbReference type="ARBA" id="ARBA00023134"/>
    </source>
</evidence>
<proteinExistence type="predicted"/>
<dbReference type="InterPro" id="IPR024156">
    <property type="entry name" value="Small_GTPase_ARF"/>
</dbReference>